<organism evidence="3 4">
    <name type="scientific">Acer negundo</name>
    <name type="common">Box elder</name>
    <dbReference type="NCBI Taxonomy" id="4023"/>
    <lineage>
        <taxon>Eukaryota</taxon>
        <taxon>Viridiplantae</taxon>
        <taxon>Streptophyta</taxon>
        <taxon>Embryophyta</taxon>
        <taxon>Tracheophyta</taxon>
        <taxon>Spermatophyta</taxon>
        <taxon>Magnoliopsida</taxon>
        <taxon>eudicotyledons</taxon>
        <taxon>Gunneridae</taxon>
        <taxon>Pentapetalae</taxon>
        <taxon>rosids</taxon>
        <taxon>malvids</taxon>
        <taxon>Sapindales</taxon>
        <taxon>Sapindaceae</taxon>
        <taxon>Hippocastanoideae</taxon>
        <taxon>Acereae</taxon>
        <taxon>Acer</taxon>
    </lineage>
</organism>
<evidence type="ECO:0000256" key="1">
    <source>
        <dbReference type="ARBA" id="ARBA00009995"/>
    </source>
</evidence>
<dbReference type="SUPFAM" id="SSF53756">
    <property type="entry name" value="UDP-Glycosyltransferase/glycogen phosphorylase"/>
    <property type="match status" value="1"/>
</dbReference>
<dbReference type="Proteomes" id="UP001064489">
    <property type="component" value="Chromosome 1"/>
</dbReference>
<reference evidence="3" key="1">
    <citation type="journal article" date="2022" name="Plant J.">
        <title>Strategies of tolerance reflected in two North American maple genomes.</title>
        <authorList>
            <person name="McEvoy S.L."/>
            <person name="Sezen U.U."/>
            <person name="Trouern-Trend A."/>
            <person name="McMahon S.M."/>
            <person name="Schaberg P.G."/>
            <person name="Yang J."/>
            <person name="Wegrzyn J.L."/>
            <person name="Swenson N.G."/>
        </authorList>
    </citation>
    <scope>NUCLEOTIDE SEQUENCE</scope>
    <source>
        <strain evidence="3">91603</strain>
    </source>
</reference>
<comment type="similarity">
    <text evidence="1">Belongs to the UDP-glycosyltransferase family.</text>
</comment>
<dbReference type="Gene3D" id="3.40.50.2000">
    <property type="entry name" value="Glycogen Phosphorylase B"/>
    <property type="match status" value="1"/>
</dbReference>
<proteinExistence type="inferred from homology"/>
<evidence type="ECO:0000313" key="3">
    <source>
        <dbReference type="EMBL" id="KAI9196512.1"/>
    </source>
</evidence>
<dbReference type="GO" id="GO:0080044">
    <property type="term" value="F:quercetin 7-O-glucosyltransferase activity"/>
    <property type="evidence" value="ECO:0007669"/>
    <property type="project" value="TreeGrafter"/>
</dbReference>
<comment type="caution">
    <text evidence="3">The sequence shown here is derived from an EMBL/GenBank/DDBJ whole genome shotgun (WGS) entry which is preliminary data.</text>
</comment>
<gene>
    <name evidence="3" type="ORF">LWI28_024539</name>
</gene>
<evidence type="ECO:0008006" key="5">
    <source>
        <dbReference type="Google" id="ProtNLM"/>
    </source>
</evidence>
<sequence>MNISNAHLLLVSYPAQGHVAPFMKLSHLLSACGAKVTLVITESKHARIVDQPQPGEDDHQSRVRIVSIPDGLEPEDERKDVSKLIQSINRVMPGYVEELINKINHQEGDEKITCVVADAICGWALELANKFKLKKAVLFTAAPASLALTLQIPKFIQAGIINPDGTVRKNVRVELLPNLPTLSPAEFAWNNPGHPSLQEIMFEYLESIHRTLELSDWVLCSWFQELNPSADRLLPNIIPVGPLLANGKPSGNFWCTDCSSLRIWSNRLSLLALVSLWLAMSSSTASNNFIKSGFVAGQDIMNFATEFRIGFCMNLYGL</sequence>
<accession>A0AAD5P319</accession>
<dbReference type="FunFam" id="3.40.50.2000:FF:000108">
    <property type="entry name" value="UDP-glycosyltransferase 83A1"/>
    <property type="match status" value="1"/>
</dbReference>
<evidence type="ECO:0000313" key="4">
    <source>
        <dbReference type="Proteomes" id="UP001064489"/>
    </source>
</evidence>
<protein>
    <recommendedName>
        <fullName evidence="5">UDP-glycosyltransferase</fullName>
    </recommendedName>
</protein>
<reference evidence="3" key="2">
    <citation type="submission" date="2023-02" db="EMBL/GenBank/DDBJ databases">
        <authorList>
            <person name="Swenson N.G."/>
            <person name="Wegrzyn J.L."/>
            <person name="Mcevoy S.L."/>
        </authorList>
    </citation>
    <scope>NUCLEOTIDE SEQUENCE</scope>
    <source>
        <strain evidence="3">91603</strain>
        <tissue evidence="3">Leaf</tissue>
    </source>
</reference>
<dbReference type="PANTHER" id="PTHR11926:SF1412">
    <property type="entry name" value="UDP-GLYCOSYLTRANSFERASE 83A1-LIKE"/>
    <property type="match status" value="1"/>
</dbReference>
<name>A0AAD5P319_ACENE</name>
<dbReference type="GO" id="GO:0080043">
    <property type="term" value="F:quercetin 3-O-glucosyltransferase activity"/>
    <property type="evidence" value="ECO:0007669"/>
    <property type="project" value="TreeGrafter"/>
</dbReference>
<evidence type="ECO:0000256" key="2">
    <source>
        <dbReference type="ARBA" id="ARBA00022676"/>
    </source>
</evidence>
<keyword evidence="4" id="KW-1185">Reference proteome</keyword>
<keyword evidence="2" id="KW-0328">Glycosyltransferase</keyword>
<keyword evidence="2" id="KW-0808">Transferase</keyword>
<dbReference type="AlphaFoldDB" id="A0AAD5P319"/>
<dbReference type="PANTHER" id="PTHR11926">
    <property type="entry name" value="GLUCOSYL/GLUCURONOSYL TRANSFERASES"/>
    <property type="match status" value="1"/>
</dbReference>
<dbReference type="EMBL" id="JAJSOW010000003">
    <property type="protein sequence ID" value="KAI9196512.1"/>
    <property type="molecule type" value="Genomic_DNA"/>
</dbReference>